<feature type="domain" description="Protein kinase" evidence="21">
    <location>
        <begin position="498"/>
        <end position="770"/>
    </location>
</feature>
<dbReference type="Pfam" id="PF01453">
    <property type="entry name" value="B_lectin"/>
    <property type="match status" value="1"/>
</dbReference>
<evidence type="ECO:0000256" key="13">
    <source>
        <dbReference type="ARBA" id="ARBA00023170"/>
    </source>
</evidence>
<comment type="catalytic activity">
    <reaction evidence="15 17">
        <text>L-threonyl-[protein] + ATP = O-phospho-L-threonyl-[protein] + ADP + H(+)</text>
        <dbReference type="Rhea" id="RHEA:46608"/>
        <dbReference type="Rhea" id="RHEA-COMP:11060"/>
        <dbReference type="Rhea" id="RHEA-COMP:11605"/>
        <dbReference type="ChEBI" id="CHEBI:15378"/>
        <dbReference type="ChEBI" id="CHEBI:30013"/>
        <dbReference type="ChEBI" id="CHEBI:30616"/>
        <dbReference type="ChEBI" id="CHEBI:61977"/>
        <dbReference type="ChEBI" id="CHEBI:456216"/>
        <dbReference type="EC" id="2.7.11.1"/>
    </reaction>
</comment>
<evidence type="ECO:0000256" key="20">
    <source>
        <dbReference type="SAM" id="SignalP"/>
    </source>
</evidence>
<dbReference type="Pfam" id="PF00069">
    <property type="entry name" value="Pkinase"/>
    <property type="match status" value="1"/>
</dbReference>
<dbReference type="PROSITE" id="PS00108">
    <property type="entry name" value="PROTEIN_KINASE_ST"/>
    <property type="match status" value="1"/>
</dbReference>
<feature type="binding site" evidence="18">
    <location>
        <position position="526"/>
    </location>
    <ligand>
        <name>ATP</name>
        <dbReference type="ChEBI" id="CHEBI:30616"/>
    </ligand>
</feature>
<dbReference type="SUPFAM" id="SSF56112">
    <property type="entry name" value="Protein kinase-like (PK-like)"/>
    <property type="match status" value="1"/>
</dbReference>
<evidence type="ECO:0000256" key="10">
    <source>
        <dbReference type="ARBA" id="ARBA00022989"/>
    </source>
</evidence>
<gene>
    <name evidence="24" type="primary">OSJNBb0002J11.8</name>
</gene>
<dbReference type="EC" id="2.7.11.1" evidence="17"/>
<dbReference type="Gene3D" id="2.90.10.10">
    <property type="entry name" value="Bulb-type lectin domain"/>
    <property type="match status" value="1"/>
</dbReference>
<evidence type="ECO:0000256" key="6">
    <source>
        <dbReference type="ARBA" id="ARBA00022729"/>
    </source>
</evidence>
<keyword evidence="11 19" id="KW-0472">Membrane</keyword>
<keyword evidence="2 17" id="KW-0723">Serine/threonine-protein kinase</keyword>
<dbReference type="InterPro" id="IPR017441">
    <property type="entry name" value="Protein_kinase_ATP_BS"/>
</dbReference>
<organism evidence="24 25">
    <name type="scientific">Oryza sativa subsp. japonica</name>
    <name type="common">Rice</name>
    <dbReference type="NCBI Taxonomy" id="39947"/>
    <lineage>
        <taxon>Eukaryota</taxon>
        <taxon>Viridiplantae</taxon>
        <taxon>Streptophyta</taxon>
        <taxon>Embryophyta</taxon>
        <taxon>Tracheophyta</taxon>
        <taxon>Spermatophyta</taxon>
        <taxon>Magnoliopsida</taxon>
        <taxon>Liliopsida</taxon>
        <taxon>Poales</taxon>
        <taxon>Poaceae</taxon>
        <taxon>BOP clade</taxon>
        <taxon>Oryzoideae</taxon>
        <taxon>Oryzeae</taxon>
        <taxon>Oryzinae</taxon>
        <taxon>Oryza</taxon>
        <taxon>Oryza sativa</taxon>
    </lineage>
</organism>
<evidence type="ECO:0000256" key="12">
    <source>
        <dbReference type="ARBA" id="ARBA00023157"/>
    </source>
</evidence>
<feature type="domain" description="Bulb-type lectin" evidence="22">
    <location>
        <begin position="22"/>
        <end position="158"/>
    </location>
</feature>
<evidence type="ECO:0000256" key="14">
    <source>
        <dbReference type="ARBA" id="ARBA00023180"/>
    </source>
</evidence>
<keyword evidence="7 17" id="KW-0547">Nucleotide-binding</keyword>
<dbReference type="InterPro" id="IPR003609">
    <property type="entry name" value="Pan_app"/>
</dbReference>
<evidence type="ECO:0000256" key="9">
    <source>
        <dbReference type="ARBA" id="ARBA00022840"/>
    </source>
</evidence>
<feature type="transmembrane region" description="Helical" evidence="19">
    <location>
        <begin position="445"/>
        <end position="468"/>
    </location>
</feature>
<evidence type="ECO:0000256" key="3">
    <source>
        <dbReference type="ARBA" id="ARBA00022536"/>
    </source>
</evidence>
<evidence type="ECO:0000256" key="7">
    <source>
        <dbReference type="ARBA" id="ARBA00022741"/>
    </source>
</evidence>
<proteinExistence type="inferred from homology"/>
<dbReference type="CDD" id="cd14066">
    <property type="entry name" value="STKc_IRAK"/>
    <property type="match status" value="1"/>
</dbReference>
<keyword evidence="14" id="KW-0325">Glycoprotein</keyword>
<dbReference type="Gramene" id="Os04t0506700-00">
    <property type="protein sequence ID" value="Os04t0506700-00"/>
    <property type="gene ID" value="Os04g0506700"/>
</dbReference>
<dbReference type="FunFam" id="2.90.10.10:FF:000002">
    <property type="entry name" value="Serine/threonine-protein kinase"/>
    <property type="match status" value="1"/>
</dbReference>
<dbReference type="SMART" id="SM00108">
    <property type="entry name" value="B_lectin"/>
    <property type="match status" value="1"/>
</dbReference>
<keyword evidence="13" id="KW-0675">Receptor</keyword>
<dbReference type="InterPro" id="IPR000719">
    <property type="entry name" value="Prot_kinase_dom"/>
</dbReference>
<dbReference type="GO" id="GO:0106310">
    <property type="term" value="F:protein serine kinase activity"/>
    <property type="evidence" value="ECO:0007669"/>
    <property type="project" value="RHEA"/>
</dbReference>
<dbReference type="OMA" id="RNFRGEC"/>
<evidence type="ECO:0000256" key="4">
    <source>
        <dbReference type="ARBA" id="ARBA00022679"/>
    </source>
</evidence>
<evidence type="ECO:0000259" key="22">
    <source>
        <dbReference type="PROSITE" id="PS50927"/>
    </source>
</evidence>
<keyword evidence="6 20" id="KW-0732">Signal</keyword>
<dbReference type="PROSITE" id="PS50927">
    <property type="entry name" value="BULB_LECTIN"/>
    <property type="match status" value="1"/>
</dbReference>
<dbReference type="Gene3D" id="3.30.200.20">
    <property type="entry name" value="Phosphorylase Kinase, domain 1"/>
    <property type="match status" value="1"/>
</dbReference>
<dbReference type="InterPro" id="IPR000858">
    <property type="entry name" value="S_locus_glycoprot_dom"/>
</dbReference>
<dbReference type="CDD" id="cd00028">
    <property type="entry name" value="B_lectin"/>
    <property type="match status" value="1"/>
</dbReference>
<dbReference type="SMART" id="SM00220">
    <property type="entry name" value="S_TKc"/>
    <property type="match status" value="1"/>
</dbReference>
<feature type="signal peptide" evidence="20">
    <location>
        <begin position="1"/>
        <end position="22"/>
    </location>
</feature>
<evidence type="ECO:0000313" key="25">
    <source>
        <dbReference type="Proteomes" id="UP000000763"/>
    </source>
</evidence>
<dbReference type="SUPFAM" id="SSF51110">
    <property type="entry name" value="alpha-D-mannose-specific plant lectins"/>
    <property type="match status" value="1"/>
</dbReference>
<dbReference type="GO" id="GO:0016020">
    <property type="term" value="C:membrane"/>
    <property type="evidence" value="ECO:0007669"/>
    <property type="project" value="UniProtKB-SubCell"/>
</dbReference>
<dbReference type="AlphaFoldDB" id="A0A0P0WC41"/>
<keyword evidence="5 19" id="KW-0812">Transmembrane</keyword>
<evidence type="ECO:0000313" key="24">
    <source>
        <dbReference type="EMBL" id="CAD41184.1"/>
    </source>
</evidence>
<keyword evidence="10 19" id="KW-1133">Transmembrane helix</keyword>
<dbReference type="SMART" id="SM00473">
    <property type="entry name" value="PAN_AP"/>
    <property type="match status" value="1"/>
</dbReference>
<dbReference type="FunFam" id="3.30.200.20:FF:000250">
    <property type="entry name" value="Serine/threonine-protein kinase"/>
    <property type="match status" value="1"/>
</dbReference>
<evidence type="ECO:0000256" key="16">
    <source>
        <dbReference type="ARBA" id="ARBA00048679"/>
    </source>
</evidence>
<dbReference type="InterPro" id="IPR001480">
    <property type="entry name" value="Bulb-type_lectin_dom"/>
</dbReference>
<dbReference type="InterPro" id="IPR024171">
    <property type="entry name" value="SRK-like_kinase"/>
</dbReference>
<dbReference type="KEGG" id="osa:107275983"/>
<evidence type="ECO:0000256" key="15">
    <source>
        <dbReference type="ARBA" id="ARBA00047899"/>
    </source>
</evidence>
<dbReference type="PANTHER" id="PTHR47974:SF19">
    <property type="entry name" value="RECEPTOR-LIKE SERINE_THREONINE-PROTEIN KINASE"/>
    <property type="match status" value="1"/>
</dbReference>
<dbReference type="GO" id="GO:0051707">
    <property type="term" value="P:response to other organism"/>
    <property type="evidence" value="ECO:0007669"/>
    <property type="project" value="UniProtKB-ARBA"/>
</dbReference>
<comment type="catalytic activity">
    <reaction evidence="16 17">
        <text>L-seryl-[protein] + ATP = O-phospho-L-seryl-[protein] + ADP + H(+)</text>
        <dbReference type="Rhea" id="RHEA:17989"/>
        <dbReference type="Rhea" id="RHEA-COMP:9863"/>
        <dbReference type="Rhea" id="RHEA-COMP:11604"/>
        <dbReference type="ChEBI" id="CHEBI:15378"/>
        <dbReference type="ChEBI" id="CHEBI:29999"/>
        <dbReference type="ChEBI" id="CHEBI:30616"/>
        <dbReference type="ChEBI" id="CHEBI:83421"/>
        <dbReference type="ChEBI" id="CHEBI:456216"/>
        <dbReference type="EC" id="2.7.11.1"/>
    </reaction>
</comment>
<name>A0A0P0WC41_ORYSJ</name>
<evidence type="ECO:0000256" key="8">
    <source>
        <dbReference type="ARBA" id="ARBA00022777"/>
    </source>
</evidence>
<evidence type="ECO:0000256" key="19">
    <source>
        <dbReference type="SAM" id="Phobius"/>
    </source>
</evidence>
<sequence>MALLFVPFLFSLLITTFPPAATDTVTAGRPLAGGNKLVSGNGKFALGFFQMAGGNGSSSTAPKWYLGVWFNTVSKFTPAWVANRENPLADGGASWQLAISGDGNLVISNRANNNSMTAAAWSSQANTTTSNNTVAVLLNSGNLVLSDASNSSIIFWESFSHMTDTFLPGAKMGWNKATGFTHGLVSSKNSGDLSPGVYSATPSSDFANPGLFLAWNSSVVYWSTGPWNGDYFSNTPELTARALFTFDFVSNDHEEYFTYRLRNDTMVTRYVLAASGQAKNMIWSSVSEDWVTFYAKPGAQCDVYAVCGAFALCREDMLPFCNCMEGFSIRSPQDWELGDQTGGCVRNVPLNCGVTDRFYAMSDVRFPANAKNMEAGTADGCKQACLNDCSCTAYSYNGSCNVWSDGLFNVARQYNYNQSSSGGILYLRLAAEDDVSESSKHTRGLIIGVVAVASVLILSLFTIVIMFVRRNKRNCSSVGRIICGTVAFRYKDLQHATKNFSERLGGGSFGSVFKGVLTDSTVIAVKRLDGARQGEKEFRAEVRSIGIIQHINLVRLIGFCCEGSNRLLVYEYMPNGSLDSNLFGSKVASLDWSTRYKIALGVARGLAYMHGNCLDCIIHCDIKPQNILLDASFVPKIADFGMSKLMGRDFSQVLTTVRGTIGYLAPEWISGMAISSKVDVYSYGMVLLEIVFGRRNFRGECTSNATYFPVQVVGKLLQGNVQCLLDQNIQSDINSEEVERACRVACWCIQDDELNRPTMAQVVHILEGVLEVDMPPMPKLLQAISGNMDSTKT</sequence>
<dbReference type="InterPro" id="IPR011009">
    <property type="entry name" value="Kinase-like_dom_sf"/>
</dbReference>
<dbReference type="Pfam" id="PF08276">
    <property type="entry name" value="PAN_2"/>
    <property type="match status" value="1"/>
</dbReference>
<reference evidence="25" key="2">
    <citation type="journal article" date="2008" name="Nucleic Acids Res.">
        <title>The rice annotation project database (RAP-DB): 2008 update.</title>
        <authorList>
            <consortium name="The rice annotation project (RAP)"/>
        </authorList>
    </citation>
    <scope>GENOME REANNOTATION</scope>
    <source>
        <strain evidence="25">cv. Nipponbare</strain>
    </source>
</reference>
<dbReference type="Pfam" id="PF00954">
    <property type="entry name" value="S_locus_glycop"/>
    <property type="match status" value="1"/>
</dbReference>
<feature type="domain" description="Apple" evidence="23">
    <location>
        <begin position="352"/>
        <end position="430"/>
    </location>
</feature>
<keyword evidence="8 17" id="KW-0418">Kinase</keyword>
<comment type="similarity">
    <text evidence="17">Belongs to the protein kinase superfamily. Ser/Thr protein kinase family.</text>
</comment>
<evidence type="ECO:0000256" key="11">
    <source>
        <dbReference type="ARBA" id="ARBA00023136"/>
    </source>
</evidence>
<evidence type="ECO:0000259" key="23">
    <source>
        <dbReference type="PROSITE" id="PS50948"/>
    </source>
</evidence>
<evidence type="ECO:0000256" key="18">
    <source>
        <dbReference type="PROSITE-ProRule" id="PRU10141"/>
    </source>
</evidence>
<dbReference type="OrthoDB" id="596563at2759"/>
<dbReference type="PROSITE" id="PS00107">
    <property type="entry name" value="PROTEIN_KINASE_ATP"/>
    <property type="match status" value="1"/>
</dbReference>
<dbReference type="GO" id="GO:0004674">
    <property type="term" value="F:protein serine/threonine kinase activity"/>
    <property type="evidence" value="ECO:0007669"/>
    <property type="project" value="UniProtKB-KW"/>
</dbReference>
<dbReference type="Gene3D" id="1.10.510.10">
    <property type="entry name" value="Transferase(Phosphotransferase) domain 1"/>
    <property type="match status" value="1"/>
</dbReference>
<dbReference type="PROSITE" id="PS50011">
    <property type="entry name" value="PROTEIN_KINASE_DOM"/>
    <property type="match status" value="1"/>
</dbReference>
<comment type="subcellular location">
    <subcellularLocation>
        <location evidence="1">Membrane</location>
        <topology evidence="1">Single-pass type I membrane protein</topology>
    </subcellularLocation>
</comment>
<keyword evidence="3" id="KW-0245">EGF-like domain</keyword>
<dbReference type="FunFam" id="1.10.510.10:FF:001533">
    <property type="entry name" value="Serine/threonine-protein kinase"/>
    <property type="match status" value="1"/>
</dbReference>
<keyword evidence="12" id="KW-1015">Disulfide bond</keyword>
<dbReference type="InterPro" id="IPR036426">
    <property type="entry name" value="Bulb-type_lectin_dom_sf"/>
</dbReference>
<dbReference type="PROSITE" id="PS50948">
    <property type="entry name" value="PAN"/>
    <property type="match status" value="1"/>
</dbReference>
<evidence type="ECO:0000256" key="1">
    <source>
        <dbReference type="ARBA" id="ARBA00004479"/>
    </source>
</evidence>
<dbReference type="GO" id="GO:0048544">
    <property type="term" value="P:recognition of pollen"/>
    <property type="evidence" value="ECO:0007669"/>
    <property type="project" value="InterPro"/>
</dbReference>
<dbReference type="PANTHER" id="PTHR47974">
    <property type="entry name" value="OS07G0415500 PROTEIN"/>
    <property type="match status" value="1"/>
</dbReference>
<keyword evidence="9 17" id="KW-0067">ATP-binding</keyword>
<dbReference type="SMR" id="A0A0P0WC41"/>
<accession>A0A0P0WC41</accession>
<evidence type="ECO:0000259" key="21">
    <source>
        <dbReference type="PROSITE" id="PS50011"/>
    </source>
</evidence>
<feature type="chain" id="PRO_5024307443" description="Receptor-like serine/threonine-protein kinase" evidence="20">
    <location>
        <begin position="23"/>
        <end position="793"/>
    </location>
</feature>
<dbReference type="GO" id="GO:0005524">
    <property type="term" value="F:ATP binding"/>
    <property type="evidence" value="ECO:0007669"/>
    <property type="project" value="UniProtKB-UniRule"/>
</dbReference>
<keyword evidence="4 17" id="KW-0808">Transferase</keyword>
<dbReference type="Proteomes" id="UP000000763">
    <property type="component" value="Chromosome 4"/>
</dbReference>
<dbReference type="InterPro" id="IPR008271">
    <property type="entry name" value="Ser/Thr_kinase_AS"/>
</dbReference>
<dbReference type="EMBL" id="AL731626">
    <property type="protein sequence ID" value="CAD41184.1"/>
    <property type="molecule type" value="Genomic_DNA"/>
</dbReference>
<protein>
    <recommendedName>
        <fullName evidence="17">Receptor-like serine/threonine-protein kinase</fullName>
        <ecNumber evidence="17">2.7.11.1</ecNumber>
    </recommendedName>
</protein>
<evidence type="ECO:0000256" key="5">
    <source>
        <dbReference type="ARBA" id="ARBA00022692"/>
    </source>
</evidence>
<evidence type="ECO:0000256" key="2">
    <source>
        <dbReference type="ARBA" id="ARBA00022527"/>
    </source>
</evidence>
<dbReference type="PIRSF" id="PIRSF000641">
    <property type="entry name" value="SRK"/>
    <property type="match status" value="1"/>
</dbReference>
<dbReference type="CDD" id="cd01098">
    <property type="entry name" value="PAN_AP_plant"/>
    <property type="match status" value="1"/>
</dbReference>
<evidence type="ECO:0000256" key="17">
    <source>
        <dbReference type="PIRNR" id="PIRNR000641"/>
    </source>
</evidence>
<reference evidence="25" key="1">
    <citation type="journal article" date="2005" name="Nature">
        <title>The map-based sequence of the rice genome.</title>
        <authorList>
            <consortium name="International rice genome sequencing project (IRGSP)"/>
            <person name="Matsumoto T."/>
            <person name="Wu J."/>
            <person name="Kanamori H."/>
            <person name="Katayose Y."/>
            <person name="Fujisawa M."/>
            <person name="Namiki N."/>
            <person name="Mizuno H."/>
            <person name="Yamamoto K."/>
            <person name="Antonio B.A."/>
            <person name="Baba T."/>
            <person name="Sakata K."/>
            <person name="Nagamura Y."/>
            <person name="Aoki H."/>
            <person name="Arikawa K."/>
            <person name="Arita K."/>
            <person name="Bito T."/>
            <person name="Chiden Y."/>
            <person name="Fujitsuka N."/>
            <person name="Fukunaka R."/>
            <person name="Hamada M."/>
            <person name="Harada C."/>
            <person name="Hayashi A."/>
            <person name="Hijishita S."/>
            <person name="Honda M."/>
            <person name="Hosokawa S."/>
            <person name="Ichikawa Y."/>
            <person name="Idonuma A."/>
            <person name="Iijima M."/>
            <person name="Ikeda M."/>
            <person name="Ikeno M."/>
            <person name="Ito K."/>
            <person name="Ito S."/>
            <person name="Ito T."/>
            <person name="Ito Y."/>
            <person name="Ito Y."/>
            <person name="Iwabuchi A."/>
            <person name="Kamiya K."/>
            <person name="Karasawa W."/>
            <person name="Kurita K."/>
            <person name="Katagiri S."/>
            <person name="Kikuta A."/>
            <person name="Kobayashi H."/>
            <person name="Kobayashi N."/>
            <person name="Machita K."/>
            <person name="Maehara T."/>
            <person name="Masukawa M."/>
            <person name="Mizubayashi T."/>
            <person name="Mukai Y."/>
            <person name="Nagasaki H."/>
            <person name="Nagata Y."/>
            <person name="Naito S."/>
            <person name="Nakashima M."/>
            <person name="Nakama Y."/>
            <person name="Nakamichi Y."/>
            <person name="Nakamura M."/>
            <person name="Meguro A."/>
            <person name="Negishi M."/>
            <person name="Ohta I."/>
            <person name="Ohta T."/>
            <person name="Okamoto M."/>
            <person name="Ono N."/>
            <person name="Saji S."/>
            <person name="Sakaguchi M."/>
            <person name="Sakai K."/>
            <person name="Shibata M."/>
            <person name="Shimokawa T."/>
            <person name="Song J."/>
            <person name="Takazaki Y."/>
            <person name="Terasawa K."/>
            <person name="Tsugane M."/>
            <person name="Tsuji K."/>
            <person name="Ueda S."/>
            <person name="Waki K."/>
            <person name="Yamagata H."/>
            <person name="Yamamoto M."/>
            <person name="Yamamoto S."/>
            <person name="Yamane H."/>
            <person name="Yoshiki S."/>
            <person name="Yoshihara R."/>
            <person name="Yukawa K."/>
            <person name="Zhong H."/>
            <person name="Yano M."/>
            <person name="Yuan Q."/>
            <person name="Ouyang S."/>
            <person name="Liu J."/>
            <person name="Jones K.M."/>
            <person name="Gansberger K."/>
            <person name="Moffat K."/>
            <person name="Hill J."/>
            <person name="Bera J."/>
            <person name="Fadrosh D."/>
            <person name="Jin S."/>
            <person name="Johri S."/>
            <person name="Kim M."/>
            <person name="Overton L."/>
            <person name="Reardon M."/>
            <person name="Tsitrin T."/>
            <person name="Vuong H."/>
            <person name="Weaver B."/>
            <person name="Ciecko A."/>
            <person name="Tallon L."/>
            <person name="Jackson J."/>
            <person name="Pai G."/>
            <person name="Aken S.V."/>
            <person name="Utterback T."/>
            <person name="Reidmuller S."/>
            <person name="Feldblyum T."/>
            <person name="Hsiao J."/>
            <person name="Zismann V."/>
            <person name="Iobst S."/>
            <person name="de Vazeille A.R."/>
            <person name="Buell C.R."/>
            <person name="Ying K."/>
            <person name="Li Y."/>
            <person name="Lu T."/>
            <person name="Huang Y."/>
            <person name="Zhao Q."/>
            <person name="Feng Q."/>
            <person name="Zhang L."/>
            <person name="Zhu J."/>
            <person name="Weng Q."/>
            <person name="Mu J."/>
            <person name="Lu Y."/>
            <person name="Fan D."/>
            <person name="Liu Y."/>
            <person name="Guan J."/>
            <person name="Zhang Y."/>
            <person name="Yu S."/>
            <person name="Liu X."/>
            <person name="Zhang Y."/>
            <person name="Hong G."/>
            <person name="Han B."/>
            <person name="Choisne N."/>
            <person name="Demange N."/>
            <person name="Orjeda G."/>
            <person name="Samain S."/>
            <person name="Cattolico L."/>
            <person name="Pelletier E."/>
            <person name="Couloux A."/>
            <person name="Segurens B."/>
            <person name="Wincker P."/>
            <person name="D'Hont A."/>
            <person name="Scarpelli C."/>
            <person name="Weissenbach J."/>
            <person name="Salanoubat M."/>
            <person name="Quetier F."/>
            <person name="Yu Y."/>
            <person name="Kim H.R."/>
            <person name="Rambo T."/>
            <person name="Currie J."/>
            <person name="Collura K."/>
            <person name="Luo M."/>
            <person name="Yang T."/>
            <person name="Ammiraju J.S.S."/>
            <person name="Engler F."/>
            <person name="Soderlund C."/>
            <person name="Wing R.A."/>
            <person name="Palmer L.E."/>
            <person name="de la Bastide M."/>
            <person name="Spiegel L."/>
            <person name="Nascimento L."/>
            <person name="Zutavern T."/>
            <person name="O'Shaughnessy A."/>
            <person name="Dike S."/>
            <person name="Dedhia N."/>
            <person name="Preston R."/>
            <person name="Balija V."/>
            <person name="McCombie W.R."/>
            <person name="Chow T."/>
            <person name="Chen H."/>
            <person name="Chung M."/>
            <person name="Chen C."/>
            <person name="Shaw J."/>
            <person name="Wu H."/>
            <person name="Hsiao K."/>
            <person name="Chao Y."/>
            <person name="Chu M."/>
            <person name="Cheng C."/>
            <person name="Hour A."/>
            <person name="Lee P."/>
            <person name="Lin S."/>
            <person name="Lin Y."/>
            <person name="Liou J."/>
            <person name="Liu S."/>
            <person name="Hsing Y."/>
            <person name="Raghuvanshi S."/>
            <person name="Mohanty A."/>
            <person name="Bharti A.K."/>
            <person name="Gaur A."/>
            <person name="Gupta V."/>
            <person name="Kumar D."/>
            <person name="Ravi V."/>
            <person name="Vij S."/>
            <person name="Kapur A."/>
            <person name="Khurana P."/>
            <person name="Khurana P."/>
            <person name="Khurana J.P."/>
            <person name="Tyagi A.K."/>
            <person name="Gaikwad K."/>
            <person name="Singh A."/>
            <person name="Dalal V."/>
            <person name="Srivastava S."/>
            <person name="Dixit A."/>
            <person name="Pal A.K."/>
            <person name="Ghazi I.A."/>
            <person name="Yadav M."/>
            <person name="Pandit A."/>
            <person name="Bhargava A."/>
            <person name="Sureshbabu K."/>
            <person name="Batra K."/>
            <person name="Sharma T.R."/>
            <person name="Mohapatra T."/>
            <person name="Singh N.K."/>
            <person name="Messing J."/>
            <person name="Nelson A.B."/>
            <person name="Fuks G."/>
            <person name="Kavchok S."/>
            <person name="Keizer G."/>
            <person name="Linton E."/>
            <person name="Llaca V."/>
            <person name="Song R."/>
            <person name="Tanyolac B."/>
            <person name="Young S."/>
            <person name="Ho-Il K."/>
            <person name="Hahn J.H."/>
            <person name="Sangsakoo G."/>
            <person name="Vanavichit A."/>
            <person name="de Mattos Luiz.A.T."/>
            <person name="Zimmer P.D."/>
            <person name="Malone G."/>
            <person name="Dellagostin O."/>
            <person name="de Oliveira A.C."/>
            <person name="Bevan M."/>
            <person name="Bancroft I."/>
            <person name="Minx P."/>
            <person name="Cordum H."/>
            <person name="Wilson R."/>
            <person name="Cheng Z."/>
            <person name="Jin W."/>
            <person name="Jiang J."/>
            <person name="Leong S.A."/>
            <person name="Iwama H."/>
            <person name="Gojobori T."/>
            <person name="Itoh T."/>
            <person name="Niimura Y."/>
            <person name="Fujii Y."/>
            <person name="Habara T."/>
            <person name="Sakai H."/>
            <person name="Sato Y."/>
            <person name="Wilson G."/>
            <person name="Kumar K."/>
            <person name="McCouch S."/>
            <person name="Juretic N."/>
            <person name="Hoen D."/>
            <person name="Wright S."/>
            <person name="Bruskiewich R."/>
            <person name="Bureau T."/>
            <person name="Miyao A."/>
            <person name="Hirochika H."/>
            <person name="Nishikawa T."/>
            <person name="Kadowaki K."/>
            <person name="Sugiura M."/>
            <person name="Burr B."/>
            <person name="Sasaki T."/>
        </authorList>
    </citation>
    <scope>NUCLEOTIDE SEQUENCE [LARGE SCALE GENOMIC DNA]</scope>
    <source>
        <strain evidence="25">cv. Nipponbare</strain>
    </source>
</reference>